<protein>
    <recommendedName>
        <fullName evidence="11">Transducin-like enhancer protein 6</fullName>
    </recommendedName>
</protein>
<evidence type="ECO:0000313" key="17">
    <source>
        <dbReference type="RefSeq" id="XP_012978345.1"/>
    </source>
</evidence>
<dbReference type="eggNOG" id="KOG0639">
    <property type="taxonomic scope" value="Eukaryota"/>
</dbReference>
<evidence type="ECO:0000256" key="2">
    <source>
        <dbReference type="ARBA" id="ARBA00004496"/>
    </source>
</evidence>
<dbReference type="SUPFAM" id="SSF50978">
    <property type="entry name" value="WD40 repeat-like"/>
    <property type="match status" value="1"/>
</dbReference>
<dbReference type="FunFam" id="2.130.10.10:FF:000546">
    <property type="entry name" value="TLE family member 6, subcortical maternal complex member"/>
    <property type="match status" value="1"/>
</dbReference>
<accession>A0A1U8CRF2</accession>
<keyword evidence="6 13" id="KW-0853">WD repeat</keyword>
<dbReference type="GO" id="GO:0140089">
    <property type="term" value="P:protein storage"/>
    <property type="evidence" value="ECO:0007669"/>
    <property type="project" value="UniProtKB-ARBA"/>
</dbReference>
<evidence type="ECO:0000313" key="15">
    <source>
        <dbReference type="Proteomes" id="UP000886700"/>
    </source>
</evidence>
<dbReference type="AlphaFoldDB" id="A0A1U8CRF2"/>
<evidence type="ECO:0000256" key="12">
    <source>
        <dbReference type="ARBA" id="ARBA00093475"/>
    </source>
</evidence>
<dbReference type="RefSeq" id="XP_012978344.1">
    <property type="nucleotide sequence ID" value="XM_013122890.2"/>
</dbReference>
<dbReference type="GO" id="GO:0005667">
    <property type="term" value="C:transcription regulator complex"/>
    <property type="evidence" value="ECO:0007669"/>
    <property type="project" value="TreeGrafter"/>
</dbReference>
<dbReference type="PANTHER" id="PTHR10814:SF2">
    <property type="entry name" value="TRANSDUCIN-LIKE ENHANCER PROTEIN 6"/>
    <property type="match status" value="1"/>
</dbReference>
<evidence type="ECO:0000256" key="11">
    <source>
        <dbReference type="ARBA" id="ARBA00073393"/>
    </source>
</evidence>
<evidence type="ECO:0000313" key="18">
    <source>
        <dbReference type="RefSeq" id="XP_012978346.1"/>
    </source>
</evidence>
<dbReference type="CTD" id="79816"/>
<reference evidence="16 17" key="1">
    <citation type="submission" date="2023-09" db="UniProtKB">
        <authorList>
            <consortium name="RefSeq"/>
        </authorList>
    </citation>
    <scope>IDENTIFICATION</scope>
</reference>
<feature type="repeat" description="WD" evidence="13">
    <location>
        <begin position="393"/>
        <end position="413"/>
    </location>
</feature>
<evidence type="ECO:0000313" key="20">
    <source>
        <dbReference type="RefSeq" id="XP_012978349.1"/>
    </source>
</evidence>
<keyword evidence="8" id="KW-0805">Transcription regulation</keyword>
<dbReference type="Proteomes" id="UP000886700">
    <property type="component" value="Unplaced"/>
</dbReference>
<dbReference type="RefSeq" id="XP_012978349.1">
    <property type="nucleotide sequence ID" value="XM_013122895.2"/>
</dbReference>
<dbReference type="Pfam" id="PF00400">
    <property type="entry name" value="WD40"/>
    <property type="match status" value="1"/>
</dbReference>
<dbReference type="STRING" id="10036.ENSMAUP00000009158"/>
<dbReference type="SMART" id="SM00320">
    <property type="entry name" value="WD40"/>
    <property type="match status" value="5"/>
</dbReference>
<dbReference type="Gene3D" id="2.130.10.10">
    <property type="entry name" value="YVTN repeat-like/Quinoprotein amine dehydrogenase"/>
    <property type="match status" value="1"/>
</dbReference>
<dbReference type="GO" id="GO:0003714">
    <property type="term" value="F:transcription corepressor activity"/>
    <property type="evidence" value="ECO:0007669"/>
    <property type="project" value="TreeGrafter"/>
</dbReference>
<evidence type="ECO:0000256" key="13">
    <source>
        <dbReference type="PROSITE-ProRule" id="PRU00221"/>
    </source>
</evidence>
<dbReference type="GO" id="GO:0005634">
    <property type="term" value="C:nucleus"/>
    <property type="evidence" value="ECO:0007669"/>
    <property type="project" value="UniProtKB-SubCell"/>
</dbReference>
<evidence type="ECO:0000256" key="5">
    <source>
        <dbReference type="ARBA" id="ARBA00022553"/>
    </source>
</evidence>
<dbReference type="RefSeq" id="XP_012978345.1">
    <property type="nucleotide sequence ID" value="XM_013122891.2"/>
</dbReference>
<dbReference type="InterPro" id="IPR015943">
    <property type="entry name" value="WD40/YVTN_repeat-like_dom_sf"/>
</dbReference>
<dbReference type="PROSITE" id="PS50082">
    <property type="entry name" value="WD_REPEATS_2"/>
    <property type="match status" value="1"/>
</dbReference>
<keyword evidence="10" id="KW-0539">Nucleus</keyword>
<dbReference type="GO" id="GO:0032502">
    <property type="term" value="P:developmental process"/>
    <property type="evidence" value="ECO:0007669"/>
    <property type="project" value="UniProtKB-ARBA"/>
</dbReference>
<dbReference type="InterPro" id="IPR009146">
    <property type="entry name" value="Groucho_enhance"/>
</dbReference>
<evidence type="ECO:0000256" key="10">
    <source>
        <dbReference type="ARBA" id="ARBA00023242"/>
    </source>
</evidence>
<dbReference type="GO" id="GO:0090090">
    <property type="term" value="P:negative regulation of canonical Wnt signaling pathway"/>
    <property type="evidence" value="ECO:0007669"/>
    <property type="project" value="TreeGrafter"/>
</dbReference>
<evidence type="ECO:0000256" key="9">
    <source>
        <dbReference type="ARBA" id="ARBA00023163"/>
    </source>
</evidence>
<feature type="compositionally biased region" description="Basic and acidic residues" evidence="14">
    <location>
        <begin position="168"/>
        <end position="183"/>
    </location>
</feature>
<dbReference type="InterPro" id="IPR036322">
    <property type="entry name" value="WD40_repeat_dom_sf"/>
</dbReference>
<feature type="region of interest" description="Disordered" evidence="14">
    <location>
        <begin position="168"/>
        <end position="241"/>
    </location>
</feature>
<dbReference type="InterPro" id="IPR001680">
    <property type="entry name" value="WD40_rpt"/>
</dbReference>
<dbReference type="RefSeq" id="XP_012978347.1">
    <property type="nucleotide sequence ID" value="XM_013122893.2"/>
</dbReference>
<evidence type="ECO:0000256" key="3">
    <source>
        <dbReference type="ARBA" id="ARBA00005969"/>
    </source>
</evidence>
<comment type="subcellular location">
    <subcellularLocation>
        <location evidence="2">Cytoplasm</location>
    </subcellularLocation>
    <subcellularLocation>
        <location evidence="1">Nucleus</location>
    </subcellularLocation>
</comment>
<dbReference type="GO" id="GO:0140095">
    <property type="term" value="C:cytoplasmic lattice"/>
    <property type="evidence" value="ECO:0007669"/>
    <property type="project" value="UniProtKB-ARBA"/>
</dbReference>
<dbReference type="GO" id="GO:0106333">
    <property type="term" value="C:subcortical maternal complex"/>
    <property type="evidence" value="ECO:0007669"/>
    <property type="project" value="UniProtKB-ARBA"/>
</dbReference>
<keyword evidence="4" id="KW-0963">Cytoplasm</keyword>
<dbReference type="PANTHER" id="PTHR10814">
    <property type="entry name" value="TRANSDUCIN-LIKE ENHANCER PROTEIN"/>
    <property type="match status" value="1"/>
</dbReference>
<keyword evidence="9" id="KW-0804">Transcription</keyword>
<dbReference type="RefSeq" id="XP_012978346.1">
    <property type="nucleotide sequence ID" value="XM_013122892.2"/>
</dbReference>
<comment type="subunit">
    <text evidence="12">Homodimers. Component of the subcortical maternal complex (SCMC), at least composed of NLRP5, KHDC3, OOEP, and TLE6. Within the complex, interacts with NLRP5, KHDC3 and OOEP. The SCMC may facilitate translocation of its components between the nuclear and cytoplasmic compartments. As part of the SCMC interacts with the SCMC-associated protein ZBED3. As part of the SCMC interacts with the SCMC-associated protein NLRP4F. As part of the SCMC interacts with the SCMC-associated protein CFL1/Cofilin-1. Interacts with FOXG1/BF-1; the interaction inhibits TLE1 interaction with FOXG1/BF-1. Interacts with NFATC1. Interacts with PAX6.</text>
</comment>
<evidence type="ECO:0000256" key="7">
    <source>
        <dbReference type="ARBA" id="ARBA00022737"/>
    </source>
</evidence>
<sequence>MASNSQSSGAAGGILVREPSSYSKRYSSIIEQLPEGLNSTLSEMMVQLDNISSLVSKVNQSFEEHHKHVENFLGLMEIFSRSPTILQMVKAAQVSAEKRAQRGPEAMSPQDPRLRATPGPPPSSRPRCFSEAKAEEQQDPQPVWDKDPLFWRDTLTWELWKLYTKNQEGQKEKPLGLGRKDSGQNDSELEQEPQRRRRSSLTDLDTILTETPSDLRGSQRDLSQPQPETQESSGRAGPFLKTLPWDEEDLEHSWKRPGTWLWQPKRCPVPQGLQKARVLKHQELLLAVAVSCYTRHVFTCSRSGIKVWSLASQVAEDEFPESHLQCGVQDNDAYLRTCLLSSNSRTLYAGGHNLPGVSVWDLAAPSLCQKYQLPCKGLSCQALASTGENVAFAGFTDGTVRIWDLRSQEVVRDLKGPVNAAKSLVVKNDSVWTGGLDACLRCWDLRAAKVSLEHTFQSQVMSLSHSLLEDWLLLGLANGQHCLYDSKESKAFHVGFKDKTILGLKFSSNGQWWVSVGMDSLITIHSMPTGVKLFQVPEAATVTCCDVTANDRLVVTGAGDCASVYQIKY</sequence>
<evidence type="ECO:0000256" key="4">
    <source>
        <dbReference type="ARBA" id="ARBA00022490"/>
    </source>
</evidence>
<keyword evidence="15" id="KW-1185">Reference proteome</keyword>
<evidence type="ECO:0000256" key="8">
    <source>
        <dbReference type="ARBA" id="ARBA00023015"/>
    </source>
</evidence>
<evidence type="ECO:0000256" key="1">
    <source>
        <dbReference type="ARBA" id="ARBA00004123"/>
    </source>
</evidence>
<feature type="region of interest" description="Disordered" evidence="14">
    <location>
        <begin position="96"/>
        <end position="147"/>
    </location>
</feature>
<evidence type="ECO:0000256" key="6">
    <source>
        <dbReference type="ARBA" id="ARBA00022574"/>
    </source>
</evidence>
<dbReference type="PRINTS" id="PR01850">
    <property type="entry name" value="GROUCHOFAMLY"/>
</dbReference>
<feature type="compositionally biased region" description="Polar residues" evidence="14">
    <location>
        <begin position="220"/>
        <end position="233"/>
    </location>
</feature>
<dbReference type="GO" id="GO:0140094">
    <property type="term" value="F:structural constituent of cytoplasmic lattice"/>
    <property type="evidence" value="ECO:0007669"/>
    <property type="project" value="UniProtKB-ARBA"/>
</dbReference>
<dbReference type="GeneID" id="101834844"/>
<keyword evidence="7" id="KW-0677">Repeat</keyword>
<keyword evidence="5" id="KW-0597">Phosphoprotein</keyword>
<evidence type="ECO:0000256" key="14">
    <source>
        <dbReference type="SAM" id="MobiDB-lite"/>
    </source>
</evidence>
<evidence type="ECO:0000313" key="16">
    <source>
        <dbReference type="RefSeq" id="XP_012978344.1"/>
    </source>
</evidence>
<name>A0A1U8CRF2_MESAU</name>
<proteinExistence type="inferred from homology"/>
<organism evidence="17">
    <name type="scientific">Mesocricetus auratus</name>
    <name type="common">Golden hamster</name>
    <dbReference type="NCBI Taxonomy" id="10036"/>
    <lineage>
        <taxon>Eukaryota</taxon>
        <taxon>Metazoa</taxon>
        <taxon>Chordata</taxon>
        <taxon>Craniata</taxon>
        <taxon>Vertebrata</taxon>
        <taxon>Euteleostomi</taxon>
        <taxon>Mammalia</taxon>
        <taxon>Eutheria</taxon>
        <taxon>Euarchontoglires</taxon>
        <taxon>Glires</taxon>
        <taxon>Rodentia</taxon>
        <taxon>Myomorpha</taxon>
        <taxon>Muroidea</taxon>
        <taxon>Cricetidae</taxon>
        <taxon>Cricetinae</taxon>
        <taxon>Mesocricetus</taxon>
    </lineage>
</organism>
<dbReference type="KEGG" id="maua:101834844"/>
<comment type="similarity">
    <text evidence="3">Belongs to the WD repeat Groucho/TLE family.</text>
</comment>
<gene>
    <name evidence="16 17 18 19 20" type="primary">Tle6</name>
</gene>
<evidence type="ECO:0000313" key="19">
    <source>
        <dbReference type="RefSeq" id="XP_012978347.1"/>
    </source>
</evidence>
<dbReference type="OrthoDB" id="9837721at2759"/>